<organism evidence="2 3">
    <name type="scientific">Phocaeicola dorei DSM 17855</name>
    <dbReference type="NCBI Taxonomy" id="483217"/>
    <lineage>
        <taxon>Bacteria</taxon>
        <taxon>Pseudomonadati</taxon>
        <taxon>Bacteroidota</taxon>
        <taxon>Bacteroidia</taxon>
        <taxon>Bacteroidales</taxon>
        <taxon>Bacteroidaceae</taxon>
        <taxon>Phocaeicola</taxon>
    </lineage>
</organism>
<keyword evidence="1" id="KW-0812">Transmembrane</keyword>
<dbReference type="HOGENOM" id="CLU_3304625_0_0_10"/>
<keyword evidence="1" id="KW-1133">Transmembrane helix</keyword>
<dbReference type="AlphaFoldDB" id="B6VXC6"/>
<keyword evidence="1" id="KW-0472">Membrane</keyword>
<evidence type="ECO:0000313" key="3">
    <source>
        <dbReference type="Proteomes" id="UP000004849"/>
    </source>
</evidence>
<evidence type="ECO:0000256" key="1">
    <source>
        <dbReference type="SAM" id="Phobius"/>
    </source>
</evidence>
<dbReference type="EMBL" id="ABWZ01000037">
    <property type="protein sequence ID" value="EEB25590.1"/>
    <property type="molecule type" value="Genomic_DNA"/>
</dbReference>
<protein>
    <submittedName>
        <fullName evidence="2">Uncharacterized protein</fullName>
    </submittedName>
</protein>
<gene>
    <name evidence="2" type="ORF">BACDOR_01935</name>
</gene>
<dbReference type="Proteomes" id="UP000004849">
    <property type="component" value="Unassembled WGS sequence"/>
</dbReference>
<reference evidence="2 3" key="2">
    <citation type="submission" date="2008-10" db="EMBL/GenBank/DDBJ databases">
        <authorList>
            <person name="Fulton L."/>
            <person name="Clifton S."/>
            <person name="Fulton B."/>
            <person name="Xu J."/>
            <person name="Minx P."/>
            <person name="Pepin K.H."/>
            <person name="Johnson M."/>
            <person name="Thiruvilangam P."/>
            <person name="Bhonagiri V."/>
            <person name="Nash W.E."/>
            <person name="Mardis E.R."/>
            <person name="Wilson R.K."/>
        </authorList>
    </citation>
    <scope>NUCLEOTIDE SEQUENCE [LARGE SCALE GENOMIC DNA]</scope>
    <source>
        <strain evidence="2 3">DSM 17855</strain>
    </source>
</reference>
<sequence>MSQDGNYWTILPLHYIISSFPYSFFILLCKCTKYITDRL</sequence>
<feature type="transmembrane region" description="Helical" evidence="1">
    <location>
        <begin position="6"/>
        <end position="29"/>
    </location>
</feature>
<proteinExistence type="predicted"/>
<evidence type="ECO:0000313" key="2">
    <source>
        <dbReference type="EMBL" id="EEB25590.1"/>
    </source>
</evidence>
<name>B6VXC6_9BACT</name>
<accession>B6VXC6</accession>
<reference evidence="2 3" key="1">
    <citation type="submission" date="2008-10" db="EMBL/GenBank/DDBJ databases">
        <title>Draft genome sequence of Bacteroides dorei (DSM 17855).</title>
        <authorList>
            <person name="Sudarsanam P."/>
            <person name="Ley R."/>
            <person name="Guruge J."/>
            <person name="Turnbaugh P.J."/>
            <person name="Mahowald M."/>
            <person name="Liep D."/>
            <person name="Gordon J."/>
        </authorList>
    </citation>
    <scope>NUCLEOTIDE SEQUENCE [LARGE SCALE GENOMIC DNA]</scope>
    <source>
        <strain evidence="2 3">DSM 17855</strain>
    </source>
</reference>